<dbReference type="InterPro" id="IPR006574">
    <property type="entry name" value="PRY"/>
</dbReference>
<organism evidence="3 4">
    <name type="scientific">Pleurodeles waltl</name>
    <name type="common">Iberian ribbed newt</name>
    <dbReference type="NCBI Taxonomy" id="8319"/>
    <lineage>
        <taxon>Eukaryota</taxon>
        <taxon>Metazoa</taxon>
        <taxon>Chordata</taxon>
        <taxon>Craniata</taxon>
        <taxon>Vertebrata</taxon>
        <taxon>Euteleostomi</taxon>
        <taxon>Amphibia</taxon>
        <taxon>Batrachia</taxon>
        <taxon>Caudata</taxon>
        <taxon>Salamandroidea</taxon>
        <taxon>Salamandridae</taxon>
        <taxon>Pleurodelinae</taxon>
        <taxon>Pleurodeles</taxon>
    </lineage>
</organism>
<dbReference type="CDD" id="cd12888">
    <property type="entry name" value="SPRY_PRY_TRIM7_like"/>
    <property type="match status" value="1"/>
</dbReference>
<keyword evidence="1" id="KW-0175">Coiled coil</keyword>
<evidence type="ECO:0000259" key="2">
    <source>
        <dbReference type="PROSITE" id="PS50188"/>
    </source>
</evidence>
<dbReference type="Pfam" id="PF00622">
    <property type="entry name" value="SPRY"/>
    <property type="match status" value="1"/>
</dbReference>
<dbReference type="InterPro" id="IPR001870">
    <property type="entry name" value="B30.2/SPRY"/>
</dbReference>
<dbReference type="Proteomes" id="UP001066276">
    <property type="component" value="Chromosome 2_2"/>
</dbReference>
<dbReference type="EMBL" id="JANPWB010000004">
    <property type="protein sequence ID" value="KAJ1195294.1"/>
    <property type="molecule type" value="Genomic_DNA"/>
</dbReference>
<evidence type="ECO:0000313" key="4">
    <source>
        <dbReference type="Proteomes" id="UP001066276"/>
    </source>
</evidence>
<feature type="domain" description="B30.2/SPRY" evidence="2">
    <location>
        <begin position="1"/>
        <end position="175"/>
    </location>
</feature>
<dbReference type="FunFam" id="2.60.120.920:FF:000004">
    <property type="entry name" value="Butyrophilin subfamily 1 member A1"/>
    <property type="match status" value="1"/>
</dbReference>
<dbReference type="InterPro" id="IPR043136">
    <property type="entry name" value="B30.2/SPRY_sf"/>
</dbReference>
<keyword evidence="4" id="KW-1185">Reference proteome</keyword>
<dbReference type="InterPro" id="IPR050143">
    <property type="entry name" value="TRIM/RBCC"/>
</dbReference>
<dbReference type="SUPFAM" id="SSF49899">
    <property type="entry name" value="Concanavalin A-like lectins/glucanases"/>
    <property type="match status" value="1"/>
</dbReference>
<dbReference type="SMART" id="SM00449">
    <property type="entry name" value="SPRY"/>
    <property type="match status" value="1"/>
</dbReference>
<dbReference type="Pfam" id="PF13765">
    <property type="entry name" value="PRY"/>
    <property type="match status" value="1"/>
</dbReference>
<evidence type="ECO:0000256" key="1">
    <source>
        <dbReference type="ARBA" id="ARBA00023054"/>
    </source>
</evidence>
<dbReference type="AlphaFoldDB" id="A0AAV7V532"/>
<sequence length="175" mass="20198">MKKYEVMVTLDPDTAHPQLLLSERRRRVRCTNTAQRLPDTPKRFTFFEPCVLGSEGFTSGRHYWEVQLLQEGGWRVGVAAESVDRKGGFIWSAEKSVWAIKGWNGQYNALTSSWTPLSPCERPMKLGVYLDYEGGQLTLYNADTMELLYTYRSTSFTHRLFPFFGLWEGAELRLV</sequence>
<dbReference type="InterPro" id="IPR003879">
    <property type="entry name" value="Butyrophylin_SPRY"/>
</dbReference>
<gene>
    <name evidence="3" type="ORF">NDU88_004575</name>
</gene>
<evidence type="ECO:0000313" key="3">
    <source>
        <dbReference type="EMBL" id="KAJ1195294.1"/>
    </source>
</evidence>
<reference evidence="3" key="1">
    <citation type="journal article" date="2022" name="bioRxiv">
        <title>Sequencing and chromosome-scale assembly of the giantPleurodeles waltlgenome.</title>
        <authorList>
            <person name="Brown T."/>
            <person name="Elewa A."/>
            <person name="Iarovenko S."/>
            <person name="Subramanian E."/>
            <person name="Araus A.J."/>
            <person name="Petzold A."/>
            <person name="Susuki M."/>
            <person name="Suzuki K.-i.T."/>
            <person name="Hayashi T."/>
            <person name="Toyoda A."/>
            <person name="Oliveira C."/>
            <person name="Osipova E."/>
            <person name="Leigh N.D."/>
            <person name="Simon A."/>
            <person name="Yun M.H."/>
        </authorList>
    </citation>
    <scope>NUCLEOTIDE SEQUENCE</scope>
    <source>
        <strain evidence="3">20211129_DDA</strain>
        <tissue evidence="3">Liver</tissue>
    </source>
</reference>
<dbReference type="Gene3D" id="2.60.120.920">
    <property type="match status" value="1"/>
</dbReference>
<dbReference type="PROSITE" id="PS50188">
    <property type="entry name" value="B302_SPRY"/>
    <property type="match status" value="1"/>
</dbReference>
<dbReference type="SMART" id="SM00589">
    <property type="entry name" value="PRY"/>
    <property type="match status" value="1"/>
</dbReference>
<proteinExistence type="predicted"/>
<dbReference type="PANTHER" id="PTHR24103">
    <property type="entry name" value="E3 UBIQUITIN-PROTEIN LIGASE TRIM"/>
    <property type="match status" value="1"/>
</dbReference>
<name>A0AAV7V532_PLEWA</name>
<accession>A0AAV7V532</accession>
<comment type="caution">
    <text evidence="3">The sequence shown here is derived from an EMBL/GenBank/DDBJ whole genome shotgun (WGS) entry which is preliminary data.</text>
</comment>
<protein>
    <recommendedName>
        <fullName evidence="2">B30.2/SPRY domain-containing protein</fullName>
    </recommendedName>
</protein>
<dbReference type="InterPro" id="IPR003877">
    <property type="entry name" value="SPRY_dom"/>
</dbReference>
<dbReference type="InterPro" id="IPR013320">
    <property type="entry name" value="ConA-like_dom_sf"/>
</dbReference>
<dbReference type="PRINTS" id="PR01407">
    <property type="entry name" value="BUTYPHLNCDUF"/>
</dbReference>